<accession>A0ACC1YPM2</accession>
<keyword evidence="1" id="KW-0418">Kinase</keyword>
<organism evidence="1 2">
    <name type="scientific">Melia azedarach</name>
    <name type="common">Chinaberry tree</name>
    <dbReference type="NCBI Taxonomy" id="155640"/>
    <lineage>
        <taxon>Eukaryota</taxon>
        <taxon>Viridiplantae</taxon>
        <taxon>Streptophyta</taxon>
        <taxon>Embryophyta</taxon>
        <taxon>Tracheophyta</taxon>
        <taxon>Spermatophyta</taxon>
        <taxon>Magnoliopsida</taxon>
        <taxon>eudicotyledons</taxon>
        <taxon>Gunneridae</taxon>
        <taxon>Pentapetalae</taxon>
        <taxon>rosids</taxon>
        <taxon>malvids</taxon>
        <taxon>Sapindales</taxon>
        <taxon>Meliaceae</taxon>
        <taxon>Melia</taxon>
    </lineage>
</organism>
<dbReference type="EMBL" id="CM051395">
    <property type="protein sequence ID" value="KAJ4725755.1"/>
    <property type="molecule type" value="Genomic_DNA"/>
</dbReference>
<evidence type="ECO:0000313" key="2">
    <source>
        <dbReference type="Proteomes" id="UP001164539"/>
    </source>
</evidence>
<comment type="caution">
    <text evidence="1">The sequence shown here is derived from an EMBL/GenBank/DDBJ whole genome shotgun (WGS) entry which is preliminary data.</text>
</comment>
<dbReference type="Proteomes" id="UP001164539">
    <property type="component" value="Chromosome 2"/>
</dbReference>
<keyword evidence="1" id="KW-0808">Transferase</keyword>
<keyword evidence="2" id="KW-1185">Reference proteome</keyword>
<gene>
    <name evidence="1" type="ORF">OWV82_004576</name>
</gene>
<evidence type="ECO:0000313" key="1">
    <source>
        <dbReference type="EMBL" id="KAJ4725755.1"/>
    </source>
</evidence>
<protein>
    <submittedName>
        <fullName evidence="1">Kinase</fullName>
    </submittedName>
</protein>
<name>A0ACC1YPM2_MELAZ</name>
<proteinExistence type="predicted"/>
<reference evidence="1 2" key="1">
    <citation type="journal article" date="2023" name="Science">
        <title>Complex scaffold remodeling in plant triterpene biosynthesis.</title>
        <authorList>
            <person name="De La Pena R."/>
            <person name="Hodgson H."/>
            <person name="Liu J.C."/>
            <person name="Stephenson M.J."/>
            <person name="Martin A.C."/>
            <person name="Owen C."/>
            <person name="Harkess A."/>
            <person name="Leebens-Mack J."/>
            <person name="Jimenez L.E."/>
            <person name="Osbourn A."/>
            <person name="Sattely E.S."/>
        </authorList>
    </citation>
    <scope>NUCLEOTIDE SEQUENCE [LARGE SCALE GENOMIC DNA]</scope>
    <source>
        <strain evidence="2">cv. JPN11</strain>
        <tissue evidence="1">Leaf</tissue>
    </source>
</reference>
<sequence>MGAALISCHFWQFFIVSLISLALAEDEDQFIYHGFNESKLHLEGLAKIHPNGLLQLTNGSELKNGHAFFPFPFKFNTSSSKSLSFSTNFVFAIVPVNDSGGHGMAFVISPYIDFSTASATEYLGLLNRTNNGLSTNHIIAVELDTVQSVDFNETDGNHVGIDLNNLLSNESSPAAYFSKEGNNISLNLQSGKRIQIWIDYDGQEKLLNVTLAPIMIPKPYKPLLSTPLDLSQMILDSMYIGFSASTGTIISNHYILGWSFNRGGQAQNLDISKLPPLPPRRKASKKPGQIVIVLLVAIGVVLTTIITAIYIVTKRKYEEIYEDWEREYSPHRFSYKNLYKATKGFKDKQVIGEGGFGKVYGGVLPSSNVQIAVKRVSHNSNEGMKQFLAEIVSMRRLRHRNLVQLRGYCRRRGELLLVYDYMPNGSLDKILHGKKKPNLNWFQRFRIIRGVASGLLYLHEEWEQVVLHRDIKPGNVLLDSDLNGKLGDFGLARLYDHGSIPQTTNLVGTVGYMAPELMRTGKAGTSTDIYAFGVFMLEVASGRRPIEQQEGTETINLVDWVIDCWKRGVILNATDPRLEGLYVEEQMEKVLKLGLFCSLPNPAARPSMRQVMQYQMVMLSFQITV</sequence>